<protein>
    <submittedName>
        <fullName evidence="1">Uncharacterized protein</fullName>
    </submittedName>
</protein>
<dbReference type="AlphaFoldDB" id="A0A6C0IDN9"/>
<proteinExistence type="predicted"/>
<dbReference type="EMBL" id="MN740146">
    <property type="protein sequence ID" value="QHT89663.1"/>
    <property type="molecule type" value="Genomic_DNA"/>
</dbReference>
<evidence type="ECO:0000313" key="1">
    <source>
        <dbReference type="EMBL" id="QHT89663.1"/>
    </source>
</evidence>
<sequence length="260" mass="31151">MATDVQYHHINDMEFSGLFDITRGKIIFLKYFLFIKFSNRIYIDIKGVGSVIMPFEDLVKNKLLKMYYEISLMLIENKNMAIERLDNRRYYYDFVYTEKRVWFIDCAYFIEDFATKTTHIEREHYCCYYNINPYDLPNMPVSSRTLIDKFTFTFLGYERLCYFQSKISNYTNLFVDYHASLIEKELDEITAFQEDKINIIKLLVFFEKKGMNCDIFLVIYNKLISIDGNAKYAPYLIDLFDNSELSYAKKKDIAIQIICK</sequence>
<accession>A0A6C0IDN9</accession>
<reference evidence="1" key="1">
    <citation type="journal article" date="2020" name="Nature">
        <title>Giant virus diversity and host interactions through global metagenomics.</title>
        <authorList>
            <person name="Schulz F."/>
            <person name="Roux S."/>
            <person name="Paez-Espino D."/>
            <person name="Jungbluth S."/>
            <person name="Walsh D.A."/>
            <person name="Denef V.J."/>
            <person name="McMahon K.D."/>
            <person name="Konstantinidis K.T."/>
            <person name="Eloe-Fadrosh E.A."/>
            <person name="Kyrpides N.C."/>
            <person name="Woyke T."/>
        </authorList>
    </citation>
    <scope>NUCLEOTIDE SEQUENCE</scope>
    <source>
        <strain evidence="1">GVMAG-M-3300023184-60</strain>
    </source>
</reference>
<name>A0A6C0IDN9_9ZZZZ</name>
<organism evidence="1">
    <name type="scientific">viral metagenome</name>
    <dbReference type="NCBI Taxonomy" id="1070528"/>
    <lineage>
        <taxon>unclassified sequences</taxon>
        <taxon>metagenomes</taxon>
        <taxon>organismal metagenomes</taxon>
    </lineage>
</organism>